<accession>A0A2N9ER60</accession>
<feature type="compositionally biased region" description="Basic and acidic residues" evidence="1">
    <location>
        <begin position="288"/>
        <end position="308"/>
    </location>
</feature>
<organism evidence="2">
    <name type="scientific">Fagus sylvatica</name>
    <name type="common">Beechnut</name>
    <dbReference type="NCBI Taxonomy" id="28930"/>
    <lineage>
        <taxon>Eukaryota</taxon>
        <taxon>Viridiplantae</taxon>
        <taxon>Streptophyta</taxon>
        <taxon>Embryophyta</taxon>
        <taxon>Tracheophyta</taxon>
        <taxon>Spermatophyta</taxon>
        <taxon>Magnoliopsida</taxon>
        <taxon>eudicotyledons</taxon>
        <taxon>Gunneridae</taxon>
        <taxon>Pentapetalae</taxon>
        <taxon>rosids</taxon>
        <taxon>fabids</taxon>
        <taxon>Fagales</taxon>
        <taxon>Fagaceae</taxon>
        <taxon>Fagus</taxon>
    </lineage>
</organism>
<feature type="region of interest" description="Disordered" evidence="1">
    <location>
        <begin position="713"/>
        <end position="776"/>
    </location>
</feature>
<feature type="compositionally biased region" description="Basic residues" evidence="1">
    <location>
        <begin position="763"/>
        <end position="776"/>
    </location>
</feature>
<reference evidence="2" key="1">
    <citation type="submission" date="2018-02" db="EMBL/GenBank/DDBJ databases">
        <authorList>
            <person name="Cohen D.B."/>
            <person name="Kent A.D."/>
        </authorList>
    </citation>
    <scope>NUCLEOTIDE SEQUENCE</scope>
</reference>
<sequence length="776" mass="88294">MGWDGFRYLGHASAWGWMHVPRLNRPINPQRKSIYFVSFPLSFKSSDLSCSFSLSCLLGTLPFRRGFTPATIFEGFYSGGLFFTVGMTPQSHRLPVRGIHLWLYSDLRISVARDGLPGPRGRSHRPHRPRELSLPILGRDPARPFIVEGVSSKLVEKDIGRLRKRYQISKNIVLRLPENSEWACLSNGEDVVLYEEIWWPLKEHLSRVINYQRERLVRLVDLLSPSSLAQWSLGLEPSLEVKKVIRSYQRRMTTRAERKRLREVAQNLEDLLDTGALFSKKPKSGKKVVMEKGTSSKKEGDVTKEGRQNKPLPLAKGKASLKVHVYHEIPPSPSVSKRKELASREINPTIYNGTSRAMKKVNEAYEKVDLEVYDLIDKMDLLHMLIQDSLKVNFISPLFLIFEDIFFLDMCVIVQAAGQMFQNCTIDRGNSLRPAKATRVLDYCLLWGKLPIPPLKRSKRQSQTGHQNLLVENNILPIGRACPLAIFRQPEYYVLEDLGLAGSRPKIGKLGSRDDEAGVDDPVVLENRPWLPESSDPDITTSESLSPEDDDSEESSPLEAIWTQNEVPKDNAKPTSPQKTYRNDKKENKGNPFLLPGYSKNGQNAKKEKMKGKGNDLPTAHKVESSPLTGVLHESRGLRPHNLTQHYTPKSTDFPTSLVGAVCGKRAFCLSPHLYERIVWSERDQWKSMHICSPPVANLQKWLRWRSKCEISRPTFKGSPRRTRSSTKNSYGAKLSGRKKTKRERARREAMLSLDKNADKSSGKSKKMKRRAKTRE</sequence>
<evidence type="ECO:0000313" key="2">
    <source>
        <dbReference type="EMBL" id="SPC77054.1"/>
    </source>
</evidence>
<feature type="region of interest" description="Disordered" evidence="1">
    <location>
        <begin position="526"/>
        <end position="621"/>
    </location>
</feature>
<feature type="compositionally biased region" description="Basic residues" evidence="1">
    <location>
        <begin position="736"/>
        <end position="745"/>
    </location>
</feature>
<name>A0A2N9ER60_FAGSY</name>
<feature type="compositionally biased region" description="Acidic residues" evidence="1">
    <location>
        <begin position="546"/>
        <end position="556"/>
    </location>
</feature>
<feature type="compositionally biased region" description="Basic and acidic residues" evidence="1">
    <location>
        <begin position="746"/>
        <end position="762"/>
    </location>
</feature>
<feature type="compositionally biased region" description="Basic and acidic residues" evidence="1">
    <location>
        <begin position="605"/>
        <end position="621"/>
    </location>
</feature>
<feature type="region of interest" description="Disordered" evidence="1">
    <location>
        <begin position="283"/>
        <end position="311"/>
    </location>
</feature>
<proteinExistence type="predicted"/>
<dbReference type="AlphaFoldDB" id="A0A2N9ER60"/>
<dbReference type="EMBL" id="OIVN01000249">
    <property type="protein sequence ID" value="SPC77054.1"/>
    <property type="molecule type" value="Genomic_DNA"/>
</dbReference>
<protein>
    <submittedName>
        <fullName evidence="2">Uncharacterized protein</fullName>
    </submittedName>
</protein>
<evidence type="ECO:0000256" key="1">
    <source>
        <dbReference type="SAM" id="MobiDB-lite"/>
    </source>
</evidence>
<gene>
    <name evidence="2" type="ORF">FSB_LOCUS4936</name>
</gene>